<keyword evidence="3" id="KW-0964">Secreted</keyword>
<evidence type="ECO:0000256" key="4">
    <source>
        <dbReference type="ARBA" id="ARBA00023026"/>
    </source>
</evidence>
<dbReference type="VEuPathDB" id="FungiDB:PC110_g23446"/>
<evidence type="ECO:0000256" key="1">
    <source>
        <dbReference type="ARBA" id="ARBA00004613"/>
    </source>
</evidence>
<comment type="subcellular location">
    <subcellularLocation>
        <location evidence="1">Secreted</location>
    </subcellularLocation>
</comment>
<evidence type="ECO:0000313" key="6">
    <source>
        <dbReference type="Proteomes" id="UP000688947"/>
    </source>
</evidence>
<name>A0A8T1UA70_9STRA</name>
<proteinExistence type="inferred from homology"/>
<dbReference type="PANTHER" id="PTHR33657:SF8">
    <property type="entry name" value="DOMAIN PROTEIN, PUTATIVE (AFU_ORTHOLOGUE AFUA_5G00600)-RELATED"/>
    <property type="match status" value="1"/>
</dbReference>
<accession>A0A8T1UA70</accession>
<keyword evidence="4" id="KW-0843">Virulence</keyword>
<dbReference type="AlphaFoldDB" id="A0A8T1UA70"/>
<evidence type="ECO:0000256" key="2">
    <source>
        <dbReference type="ARBA" id="ARBA00009520"/>
    </source>
</evidence>
<dbReference type="EMBL" id="JAENGZ010000566">
    <property type="protein sequence ID" value="KAG6957116.1"/>
    <property type="molecule type" value="Genomic_DNA"/>
</dbReference>
<dbReference type="InterPro" id="IPR008701">
    <property type="entry name" value="NPP1"/>
</dbReference>
<reference evidence="5" key="1">
    <citation type="submission" date="2021-01" db="EMBL/GenBank/DDBJ databases">
        <title>Phytophthora aleatoria, a newly-described species from Pinus radiata is distinct from Phytophthora cactorum isolates based on comparative genomics.</title>
        <authorList>
            <person name="Mcdougal R."/>
            <person name="Panda P."/>
            <person name="Williams N."/>
            <person name="Studholme D.J."/>
        </authorList>
    </citation>
    <scope>NUCLEOTIDE SEQUENCE</scope>
    <source>
        <strain evidence="5">NZFS 3830</strain>
    </source>
</reference>
<comment type="similarity">
    <text evidence="2">Belongs to the Necrosis inducing protein (NPP1) family.</text>
</comment>
<comment type="caution">
    <text evidence="5">The sequence shown here is derived from an EMBL/GenBank/DDBJ whole genome shotgun (WGS) entry which is preliminary data.</text>
</comment>
<dbReference type="PANTHER" id="PTHR33657">
    <property type="entry name" value="DOMAIN PROTEIN, PUTATIVE (AFU_ORTHOLOGUE AFUA_5G00600)-RELATED"/>
    <property type="match status" value="1"/>
</dbReference>
<evidence type="ECO:0008006" key="7">
    <source>
        <dbReference type="Google" id="ProtNLM"/>
    </source>
</evidence>
<dbReference type="GO" id="GO:0005576">
    <property type="term" value="C:extracellular region"/>
    <property type="evidence" value="ECO:0007669"/>
    <property type="project" value="UniProtKB-SubCell"/>
</dbReference>
<dbReference type="OrthoDB" id="122633at2759"/>
<evidence type="ECO:0000313" key="5">
    <source>
        <dbReference type="EMBL" id="KAG6957116.1"/>
    </source>
</evidence>
<sequence>MFTFVFRTCFLVSPPLDRAHSLILLVEMKLQALATALFAALVACATATVDHDKIEPFPQPEPVTITEKTAVKFKPQLHTPESVCVPYPADLWAIMYAWYFPKGFWTGFPTRRHDWESVVVWIDNPDLETPKIVRASMSRSDTKYYKQSKVWPADFAGFERIGPRYDRTYIYGSNTSLRFHY</sequence>
<organism evidence="5 6">
    <name type="scientific">Phytophthora cactorum</name>
    <dbReference type="NCBI Taxonomy" id="29920"/>
    <lineage>
        <taxon>Eukaryota</taxon>
        <taxon>Sar</taxon>
        <taxon>Stramenopiles</taxon>
        <taxon>Oomycota</taxon>
        <taxon>Peronosporomycetes</taxon>
        <taxon>Peronosporales</taxon>
        <taxon>Peronosporaceae</taxon>
        <taxon>Phytophthora</taxon>
    </lineage>
</organism>
<protein>
    <recommendedName>
        <fullName evidence="7">Necrosis inducing protein</fullName>
    </recommendedName>
</protein>
<dbReference type="Proteomes" id="UP000688947">
    <property type="component" value="Unassembled WGS sequence"/>
</dbReference>
<gene>
    <name evidence="5" type="ORF">JG687_00010190</name>
</gene>
<evidence type="ECO:0000256" key="3">
    <source>
        <dbReference type="ARBA" id="ARBA00022525"/>
    </source>
</evidence>
<dbReference type="Pfam" id="PF05630">
    <property type="entry name" value="NPP1"/>
    <property type="match status" value="1"/>
</dbReference>